<evidence type="ECO:0008006" key="3">
    <source>
        <dbReference type="Google" id="ProtNLM"/>
    </source>
</evidence>
<organism evidence="1 2">
    <name type="scientific">Pontiella agarivorans</name>
    <dbReference type="NCBI Taxonomy" id="3038953"/>
    <lineage>
        <taxon>Bacteria</taxon>
        <taxon>Pseudomonadati</taxon>
        <taxon>Kiritimatiellota</taxon>
        <taxon>Kiritimatiellia</taxon>
        <taxon>Kiritimatiellales</taxon>
        <taxon>Pontiellaceae</taxon>
        <taxon>Pontiella</taxon>
    </lineage>
</organism>
<keyword evidence="2" id="KW-1185">Reference proteome</keyword>
<reference evidence="1 2" key="1">
    <citation type="journal article" date="2024" name="Appl. Environ. Microbiol.">
        <title>Pontiella agarivorans sp. nov., a novel marine anaerobic bacterium capable of degrading macroalgal polysaccharides and fixing nitrogen.</title>
        <authorList>
            <person name="Liu N."/>
            <person name="Kivenson V."/>
            <person name="Peng X."/>
            <person name="Cui Z."/>
            <person name="Lankiewicz T.S."/>
            <person name="Gosselin K.M."/>
            <person name="English C.J."/>
            <person name="Blair E.M."/>
            <person name="O'Malley M.A."/>
            <person name="Valentine D.L."/>
        </authorList>
    </citation>
    <scope>NUCLEOTIDE SEQUENCE [LARGE SCALE GENOMIC DNA]</scope>
    <source>
        <strain evidence="1 2">NLcol2</strain>
    </source>
</reference>
<protein>
    <recommendedName>
        <fullName evidence="3">Glycoside hydrolase family 42 N-terminal domain-containing protein</fullName>
    </recommendedName>
</protein>
<sequence length="765" mass="85877">MEKLGYGLFMSGDAKPLSKSGAFSFDGWELENYPTTPVRISFNWHNFLFSCSTWDLEDWEEWIAQSQKSGFNTVMVHAYGNNPMFSYAFNGQEKPVGELASTRSGRDWAVNHVNDVRLMQGSELFDQDFFGSEAVVDESGSQSETVKAMMGKAFEYADQRGVDVNIAIDIDMPPCLPQNLITTLNEADRFLIDYAGRPRMKVPAARLWVARPDTAEGYTFYKAQCDALLKAYPQVDMITLWRRGDKSPLLNVKLEEYPAKWQAEYKAYVTEHPKVAKQFQSVGLFGIAKMYAAWKRALKEAGREDITLAMGSWNDKWIPVAVEFLPHDTPLIALDSRILRGTGFMNSYERLKGLGDLIGPERFIPVIWSHHDDGAYIGSPLDFVQDLSARLQTCMAGGFGIIHWMTHPLDPYYTAHSRQTWSATKNESQSESCAFVARNWFGAANETVMGEYLDKWVDGMPAFARETDEYFIGHEIGHDLSKVKSGYEERLALLQKANVSAMSESQRKQYAFFKEYELFVLEVYQTLAGYEQATNALAQAQFDQAREIVRGLNPEKVVADYASAVKKCGATKGEMGLLVSMNTRWIPHFVRLRQQLGLDAIRYNFGPTDHELMAQARGQLTFHYEADKAVWQTFGAEETGAEVFETSTDGVFQYGVMSDQPMTLMVSPILSFGCSPATTVFDEFKPEPVSAGNYKLSLLFNTPVDSDMQLDVRVGGKLVVSEHVSVQPEEPLKWDAPVTLSDSEIVSVILNPVKGHAVVCGLVLK</sequence>
<dbReference type="Proteomes" id="UP001290861">
    <property type="component" value="Unassembled WGS sequence"/>
</dbReference>
<evidence type="ECO:0000313" key="2">
    <source>
        <dbReference type="Proteomes" id="UP001290861"/>
    </source>
</evidence>
<gene>
    <name evidence="1" type="ORF">P9H32_16570</name>
</gene>
<name>A0ABU5N1C3_9BACT</name>
<evidence type="ECO:0000313" key="1">
    <source>
        <dbReference type="EMBL" id="MDZ8120246.1"/>
    </source>
</evidence>
<dbReference type="RefSeq" id="WP_322610020.1">
    <property type="nucleotide sequence ID" value="NZ_JARVCO010000012.1"/>
</dbReference>
<proteinExistence type="predicted"/>
<accession>A0ABU5N1C3</accession>
<comment type="caution">
    <text evidence="1">The sequence shown here is derived from an EMBL/GenBank/DDBJ whole genome shotgun (WGS) entry which is preliminary data.</text>
</comment>
<dbReference type="EMBL" id="JARVCO010000012">
    <property type="protein sequence ID" value="MDZ8120246.1"/>
    <property type="molecule type" value="Genomic_DNA"/>
</dbReference>